<reference evidence="13" key="1">
    <citation type="journal article" date="2015" name="PLoS ONE">
        <title>Complete Plastid Genome Sequence of the Brown Alga Undaria pinnatifida.</title>
        <authorList>
            <person name="Zhang L."/>
            <person name="Wang X."/>
            <person name="Liu T."/>
            <person name="Wang G."/>
            <person name="Chi S."/>
            <person name="Liu C."/>
            <person name="Wang H."/>
        </authorList>
    </citation>
    <scope>NUCLEOTIDE SEQUENCE</scope>
</reference>
<keyword evidence="6 12" id="KW-0812">Transmembrane</keyword>
<evidence type="ECO:0000256" key="12">
    <source>
        <dbReference type="SAM" id="Phobius"/>
    </source>
</evidence>
<name>A0A0R6LUQ0_UNDPI</name>
<evidence type="ECO:0000256" key="9">
    <source>
        <dbReference type="ARBA" id="ARBA00023010"/>
    </source>
</evidence>
<gene>
    <name evidence="13" type="primary">ycf47</name>
    <name evidence="13" type="ORF">LEIZ50</name>
</gene>
<keyword evidence="10 12" id="KW-0472">Membrane</keyword>
<dbReference type="GO" id="GO:0015450">
    <property type="term" value="F:protein-transporting ATPase activity"/>
    <property type="evidence" value="ECO:0007669"/>
    <property type="project" value="InterPro"/>
</dbReference>
<comment type="function">
    <text evidence="11">Involved in protein export. Participates in an early event of protein translocation across the chloroplast thylakoid membrane.</text>
</comment>
<dbReference type="InterPro" id="IPR004692">
    <property type="entry name" value="SecG"/>
</dbReference>
<keyword evidence="13" id="KW-0150">Chloroplast</keyword>
<evidence type="ECO:0000256" key="10">
    <source>
        <dbReference type="ARBA" id="ARBA00023136"/>
    </source>
</evidence>
<evidence type="ECO:0000256" key="7">
    <source>
        <dbReference type="ARBA" id="ARBA00022927"/>
    </source>
</evidence>
<evidence type="ECO:0000256" key="6">
    <source>
        <dbReference type="ARBA" id="ARBA00022692"/>
    </source>
</evidence>
<dbReference type="EMBL" id="KU200463">
    <property type="protein sequence ID" value="AMM05518.1"/>
    <property type="molecule type" value="Genomic_DNA"/>
</dbReference>
<feature type="transmembrane region" description="Helical" evidence="12">
    <location>
        <begin position="6"/>
        <end position="24"/>
    </location>
</feature>
<keyword evidence="8 12" id="KW-1133">Transmembrane helix</keyword>
<feature type="transmembrane region" description="Helical" evidence="12">
    <location>
        <begin position="55"/>
        <end position="73"/>
    </location>
</feature>
<dbReference type="GeneID" id="26381296"/>
<geneLocation type="chloroplast" evidence="13"/>
<evidence type="ECO:0000256" key="11">
    <source>
        <dbReference type="ARBA" id="ARBA00025638"/>
    </source>
</evidence>
<evidence type="ECO:0000313" key="13">
    <source>
        <dbReference type="EMBL" id="AKG49949.1"/>
    </source>
</evidence>
<evidence type="ECO:0000256" key="1">
    <source>
        <dbReference type="ARBA" id="ARBA00004141"/>
    </source>
</evidence>
<evidence type="ECO:0000256" key="5">
    <source>
        <dbReference type="ARBA" id="ARBA00022448"/>
    </source>
</evidence>
<evidence type="ECO:0000256" key="2">
    <source>
        <dbReference type="ARBA" id="ARBA00008445"/>
    </source>
</evidence>
<dbReference type="RefSeq" id="YP_009182524.1">
    <property type="nucleotide sequence ID" value="NC_028503.1"/>
</dbReference>
<evidence type="ECO:0000256" key="4">
    <source>
        <dbReference type="ARBA" id="ARBA00015435"/>
    </source>
</evidence>
<evidence type="ECO:0000313" key="14">
    <source>
        <dbReference type="EMBL" id="AMM05518.1"/>
    </source>
</evidence>
<organism evidence="13">
    <name type="scientific">Undaria pinnatifida</name>
    <name type="common">Wakame</name>
    <name type="synonym">Alaria pinnatifida</name>
    <dbReference type="NCBI Taxonomy" id="74381"/>
    <lineage>
        <taxon>Eukaryota</taxon>
        <taxon>Sar</taxon>
        <taxon>Stramenopiles</taxon>
        <taxon>Ochrophyta</taxon>
        <taxon>PX clade</taxon>
        <taxon>Phaeophyceae</taxon>
        <taxon>Laminariales</taxon>
        <taxon>Alariaceae</taxon>
        <taxon>Undaria</taxon>
    </lineage>
</organism>
<keyword evidence="5" id="KW-0813">Transport</keyword>
<reference evidence="14" key="2">
    <citation type="submission" date="2015-11" db="EMBL/GenBank/DDBJ databases">
        <title>The complete chloroplast genome of Wakame (Undaria pinnatifida), an important economic macroalga of the family Alariaceae.</title>
        <authorList>
            <person name="Zhang Y."/>
            <person name="Hsiao C.-D."/>
        </authorList>
    </citation>
    <scope>NUCLEOTIDE SEQUENCE</scope>
</reference>
<keyword evidence="7" id="KW-0653">Protein transport</keyword>
<proteinExistence type="inferred from homology"/>
<dbReference type="GO" id="GO:0016020">
    <property type="term" value="C:membrane"/>
    <property type="evidence" value="ECO:0007669"/>
    <property type="project" value="UniProtKB-SubCell"/>
</dbReference>
<comment type="similarity">
    <text evidence="2">Belongs to the SecG family.</text>
</comment>
<dbReference type="EMBL" id="KP298002">
    <property type="protein sequence ID" value="AKG49949.1"/>
    <property type="molecule type" value="Genomic_DNA"/>
</dbReference>
<protein>
    <recommendedName>
        <fullName evidence="4">Probable protein-export membrane protein SecG</fullName>
    </recommendedName>
    <alternativeName>
        <fullName evidence="3">Probable protein-export membrane protein secG</fullName>
    </alternativeName>
</protein>
<dbReference type="GO" id="GO:0009306">
    <property type="term" value="P:protein secretion"/>
    <property type="evidence" value="ECO:0007669"/>
    <property type="project" value="InterPro"/>
</dbReference>
<evidence type="ECO:0000256" key="8">
    <source>
        <dbReference type="ARBA" id="ARBA00022989"/>
    </source>
</evidence>
<keyword evidence="13" id="KW-0934">Plastid</keyword>
<sequence length="76" mass="8825">MSNVNIFSILSIILNFSLVLIILVRSPNEQSLQENLDPFKLFESSSRAEKSIDKLIQILTILYFVLALVYTIQRYF</sequence>
<dbReference type="Pfam" id="PF03840">
    <property type="entry name" value="SecG"/>
    <property type="match status" value="1"/>
</dbReference>
<evidence type="ECO:0000256" key="3">
    <source>
        <dbReference type="ARBA" id="ARBA00013657"/>
    </source>
</evidence>
<dbReference type="AlphaFoldDB" id="A0A0R6LUQ0"/>
<comment type="subcellular location">
    <subcellularLocation>
        <location evidence="1">Membrane</location>
        <topology evidence="1">Multi-pass membrane protein</topology>
    </subcellularLocation>
</comment>
<keyword evidence="9" id="KW-0811">Translocation</keyword>
<accession>A0A0R6LUQ0</accession>